<dbReference type="HAMAP" id="MF_01328_B">
    <property type="entry name" value="Ribosomal_uL4_B"/>
    <property type="match status" value="1"/>
</dbReference>
<dbReference type="PANTHER" id="PTHR10746:SF6">
    <property type="entry name" value="LARGE RIBOSOMAL SUBUNIT PROTEIN UL4M"/>
    <property type="match status" value="1"/>
</dbReference>
<comment type="subunit">
    <text evidence="7">Part of the 50S ribosomal subunit.</text>
</comment>
<gene>
    <name evidence="7" type="primary">rplD</name>
    <name evidence="9" type="ORF">CF386_02525</name>
</gene>
<name>A0A220VCH8_9GAMM</name>
<dbReference type="Gene3D" id="3.40.1370.10">
    <property type="match status" value="1"/>
</dbReference>
<keyword evidence="4 7" id="KW-0689">Ribosomal protein</keyword>
<evidence type="ECO:0000256" key="5">
    <source>
        <dbReference type="ARBA" id="ARBA00023274"/>
    </source>
</evidence>
<comment type="function">
    <text evidence="7">Forms part of the polypeptide exit tunnel.</text>
</comment>
<dbReference type="Proteomes" id="UP000242175">
    <property type="component" value="Chromosome large"/>
</dbReference>
<evidence type="ECO:0000313" key="10">
    <source>
        <dbReference type="Proteomes" id="UP000242175"/>
    </source>
</evidence>
<dbReference type="PANTHER" id="PTHR10746">
    <property type="entry name" value="50S RIBOSOMAL PROTEIN L4"/>
    <property type="match status" value="1"/>
</dbReference>
<keyword evidence="2 7" id="KW-0699">rRNA-binding</keyword>
<keyword evidence="10" id="KW-1185">Reference proteome</keyword>
<dbReference type="InterPro" id="IPR013005">
    <property type="entry name" value="Ribosomal_uL4-like"/>
</dbReference>
<dbReference type="GO" id="GO:1990904">
    <property type="term" value="C:ribonucleoprotein complex"/>
    <property type="evidence" value="ECO:0007669"/>
    <property type="project" value="UniProtKB-KW"/>
</dbReference>
<dbReference type="NCBIfam" id="TIGR03953">
    <property type="entry name" value="rplD_bact"/>
    <property type="match status" value="1"/>
</dbReference>
<dbReference type="OrthoDB" id="9803201at2"/>
<evidence type="ECO:0000256" key="4">
    <source>
        <dbReference type="ARBA" id="ARBA00022980"/>
    </source>
</evidence>
<dbReference type="InterPro" id="IPR002136">
    <property type="entry name" value="Ribosomal_uL4"/>
</dbReference>
<dbReference type="GO" id="GO:0019843">
    <property type="term" value="F:rRNA binding"/>
    <property type="evidence" value="ECO:0007669"/>
    <property type="project" value="UniProtKB-UniRule"/>
</dbReference>
<evidence type="ECO:0000313" key="9">
    <source>
        <dbReference type="EMBL" id="ASK78000.1"/>
    </source>
</evidence>
<evidence type="ECO:0000256" key="1">
    <source>
        <dbReference type="ARBA" id="ARBA00010528"/>
    </source>
</evidence>
<dbReference type="InterPro" id="IPR023574">
    <property type="entry name" value="Ribosomal_uL4_dom_sf"/>
</dbReference>
<protein>
    <recommendedName>
        <fullName evidence="6 7">Large ribosomal subunit protein uL4</fullName>
    </recommendedName>
</protein>
<proteinExistence type="inferred from homology"/>
<dbReference type="Pfam" id="PF00573">
    <property type="entry name" value="Ribosomal_L4"/>
    <property type="match status" value="1"/>
</dbReference>
<dbReference type="GO" id="GO:0005840">
    <property type="term" value="C:ribosome"/>
    <property type="evidence" value="ECO:0007669"/>
    <property type="project" value="UniProtKB-KW"/>
</dbReference>
<dbReference type="GO" id="GO:0003735">
    <property type="term" value="F:structural constituent of ribosome"/>
    <property type="evidence" value="ECO:0007669"/>
    <property type="project" value="InterPro"/>
</dbReference>
<dbReference type="RefSeq" id="WP_089072910.1">
    <property type="nucleotide sequence ID" value="NZ_CBCSAM010000005.1"/>
</dbReference>
<sequence>MELQVKGANALTVSEATFGREFNESLVHQVVVAYAAGSRQGTRAQKTRSDVSGGGAKPWRQKGTGRARAGTIRSPIWRSGGVTFAARPQDHSQKVNKKMYRGAMKSILSELVRQERLQVVEEFAVSQPKTKELVNKLKDYDMKDVLIITNEIDENLFLAARNLHKVDVRDVAAIDPVSLIAFDNVIITTDAVKQIEEMLA</sequence>
<feature type="region of interest" description="Disordered" evidence="8">
    <location>
        <begin position="38"/>
        <end position="68"/>
    </location>
</feature>
<dbReference type="SUPFAM" id="SSF52166">
    <property type="entry name" value="Ribosomal protein L4"/>
    <property type="match status" value="1"/>
</dbReference>
<keyword evidence="5 7" id="KW-0687">Ribonucleoprotein</keyword>
<accession>A0A220VCH8</accession>
<evidence type="ECO:0000256" key="2">
    <source>
        <dbReference type="ARBA" id="ARBA00022730"/>
    </source>
</evidence>
<dbReference type="KEGG" id="pmai:CF386_02525"/>
<evidence type="ECO:0000256" key="3">
    <source>
        <dbReference type="ARBA" id="ARBA00022884"/>
    </source>
</evidence>
<comment type="similarity">
    <text evidence="1 7">Belongs to the universal ribosomal protein uL4 family.</text>
</comment>
<evidence type="ECO:0000256" key="6">
    <source>
        <dbReference type="ARBA" id="ARBA00035244"/>
    </source>
</evidence>
<evidence type="ECO:0000256" key="8">
    <source>
        <dbReference type="SAM" id="MobiDB-lite"/>
    </source>
</evidence>
<dbReference type="GO" id="GO:0006412">
    <property type="term" value="P:translation"/>
    <property type="evidence" value="ECO:0007669"/>
    <property type="project" value="UniProtKB-UniRule"/>
</dbReference>
<dbReference type="EMBL" id="CP022355">
    <property type="protein sequence ID" value="ASK78000.1"/>
    <property type="molecule type" value="Genomic_DNA"/>
</dbReference>
<dbReference type="AlphaFoldDB" id="A0A220VCH8"/>
<organism evidence="9 10">
    <name type="scientific">Paraphotobacterium marinum</name>
    <dbReference type="NCBI Taxonomy" id="1755811"/>
    <lineage>
        <taxon>Bacteria</taxon>
        <taxon>Pseudomonadati</taxon>
        <taxon>Pseudomonadota</taxon>
        <taxon>Gammaproteobacteria</taxon>
        <taxon>Vibrionales</taxon>
        <taxon>Vibrionaceae</taxon>
        <taxon>Paraphotobacterium</taxon>
    </lineage>
</organism>
<dbReference type="FunFam" id="3.40.1370.10:FF:000001">
    <property type="entry name" value="50S ribosomal protein L4"/>
    <property type="match status" value="1"/>
</dbReference>
<keyword evidence="3 7" id="KW-0694">RNA-binding</keyword>
<evidence type="ECO:0000256" key="7">
    <source>
        <dbReference type="HAMAP-Rule" id="MF_01328"/>
    </source>
</evidence>
<comment type="function">
    <text evidence="7">One of the primary rRNA binding proteins, this protein initially binds near the 5'-end of the 23S rRNA. It is important during the early stages of 50S assembly. It makes multiple contacts with different domains of the 23S rRNA in the assembled 50S subunit and ribosome.</text>
</comment>
<reference evidence="9 10" key="1">
    <citation type="journal article" date="2016" name="Int. J. Syst. Evol. Microbiol.">
        <title>Paraphotobacterium marinum gen. nov., sp. nov., a member of the family Vibrionaceae, isolated from surface seawater.</title>
        <authorList>
            <person name="Huang Z."/>
            <person name="Dong C."/>
            <person name="Shao Z."/>
        </authorList>
    </citation>
    <scope>NUCLEOTIDE SEQUENCE [LARGE SCALE GENOMIC DNA]</scope>
    <source>
        <strain evidence="9 10">NSCS20N07D</strain>
    </source>
</reference>